<sequence length="477" mass="52783" precursor="true">MKLSAPLAFLFLLVSISTIQAEEPLRPNIIFILADDLGYGELGCYGQKLIQTPRLDRMANEGMGFTNFYAGSTVCAPSRCVLMTGLHMGHVHVRGNAGGPDMTRQSLRDEDFTVAEALKQANYATALCGKWGLGDDAPGGRKGLPRRQGFDHFFGYLNQVHAHNYYPEFLWRNEEKVPLRNVVHENDRSYGGFRGGWATKKLDYSHDLFVDDAMAFIQVQAKQEAKPFFLYLSLTIPHANNEGTRGTGNGQEVPDFGIYADKDWKDQDKGQAAMITRMDADVGRILDLLDRLQIAKDTVVMFSSDNGPHNEGGHTVDLFDPNGPLQGMKRDLYEGGVRVPMIVRWPGTIAPGQVSDHIGYFGDLMATCCELSGVEAKEGLDSISFVPTLTGHAAKQRTHEYLYWEFYERGGKRAVRAGKWKGVNNAWPGGKLELYDLSTDVGEAHDVAGEHPDVVKKLEGYMDAAHVPHPGWNASGK</sequence>
<dbReference type="CDD" id="cd16145">
    <property type="entry name" value="ARS_like"/>
    <property type="match status" value="1"/>
</dbReference>
<dbReference type="OrthoDB" id="9783154at2"/>
<dbReference type="InterPro" id="IPR052701">
    <property type="entry name" value="GAG_Ulvan_Degrading_Sulfatases"/>
</dbReference>
<keyword evidence="1" id="KW-0732">Signal</keyword>
<dbReference type="SUPFAM" id="SSF53649">
    <property type="entry name" value="Alkaline phosphatase-like"/>
    <property type="match status" value="1"/>
</dbReference>
<dbReference type="PANTHER" id="PTHR43751:SF3">
    <property type="entry name" value="SULFATASE N-TERMINAL DOMAIN-CONTAINING PROTEIN"/>
    <property type="match status" value="1"/>
</dbReference>
<keyword evidence="3" id="KW-0378">Hydrolase</keyword>
<dbReference type="EMBL" id="CP036289">
    <property type="protein sequence ID" value="QDU75784.1"/>
    <property type="molecule type" value="Genomic_DNA"/>
</dbReference>
<dbReference type="KEGG" id="bvo:Pan97_28260"/>
<organism evidence="3 4">
    <name type="scientific">Bremerella volcania</name>
    <dbReference type="NCBI Taxonomy" id="2527984"/>
    <lineage>
        <taxon>Bacteria</taxon>
        <taxon>Pseudomonadati</taxon>
        <taxon>Planctomycetota</taxon>
        <taxon>Planctomycetia</taxon>
        <taxon>Pirellulales</taxon>
        <taxon>Pirellulaceae</taxon>
        <taxon>Bremerella</taxon>
    </lineage>
</organism>
<gene>
    <name evidence="3" type="primary">atsA_33</name>
    <name evidence="3" type="ORF">Pan97_28260</name>
</gene>
<feature type="signal peptide" evidence="1">
    <location>
        <begin position="1"/>
        <end position="21"/>
    </location>
</feature>
<proteinExistence type="predicted"/>
<protein>
    <submittedName>
        <fullName evidence="3">Arylsulfatase</fullName>
        <ecNumber evidence="3">3.1.6.1</ecNumber>
    </submittedName>
</protein>
<evidence type="ECO:0000256" key="1">
    <source>
        <dbReference type="SAM" id="SignalP"/>
    </source>
</evidence>
<dbReference type="Gene3D" id="3.30.1120.10">
    <property type="match status" value="1"/>
</dbReference>
<dbReference type="InterPro" id="IPR017850">
    <property type="entry name" value="Alkaline_phosphatase_core_sf"/>
</dbReference>
<dbReference type="AlphaFoldDB" id="A0A518C9B8"/>
<keyword evidence="4" id="KW-1185">Reference proteome</keyword>
<evidence type="ECO:0000313" key="3">
    <source>
        <dbReference type="EMBL" id="QDU75784.1"/>
    </source>
</evidence>
<accession>A0A518C9B8</accession>
<dbReference type="GO" id="GO:0004065">
    <property type="term" value="F:arylsulfatase activity"/>
    <property type="evidence" value="ECO:0007669"/>
    <property type="project" value="UniProtKB-EC"/>
</dbReference>
<evidence type="ECO:0000259" key="2">
    <source>
        <dbReference type="Pfam" id="PF00884"/>
    </source>
</evidence>
<name>A0A518C9B8_9BACT</name>
<dbReference type="Pfam" id="PF00884">
    <property type="entry name" value="Sulfatase"/>
    <property type="match status" value="1"/>
</dbReference>
<feature type="chain" id="PRO_5022057366" evidence="1">
    <location>
        <begin position="22"/>
        <end position="477"/>
    </location>
</feature>
<dbReference type="InterPro" id="IPR000917">
    <property type="entry name" value="Sulfatase_N"/>
</dbReference>
<reference evidence="4" key="1">
    <citation type="submission" date="2019-02" db="EMBL/GenBank/DDBJ databases">
        <title>Deep-cultivation of Planctomycetes and their phenomic and genomic characterization uncovers novel biology.</title>
        <authorList>
            <person name="Wiegand S."/>
            <person name="Jogler M."/>
            <person name="Boedeker C."/>
            <person name="Pinto D."/>
            <person name="Vollmers J."/>
            <person name="Rivas-Marin E."/>
            <person name="Kohn T."/>
            <person name="Peeters S.H."/>
            <person name="Heuer A."/>
            <person name="Rast P."/>
            <person name="Oberbeckmann S."/>
            <person name="Bunk B."/>
            <person name="Jeske O."/>
            <person name="Meyerdierks A."/>
            <person name="Storesund J.E."/>
            <person name="Kallscheuer N."/>
            <person name="Luecker S."/>
            <person name="Lage O.M."/>
            <person name="Pohl T."/>
            <person name="Merkel B.J."/>
            <person name="Hornburger P."/>
            <person name="Mueller R.-W."/>
            <person name="Bruemmer F."/>
            <person name="Labrenz M."/>
            <person name="Spormann A.M."/>
            <person name="Op den Camp H."/>
            <person name="Overmann J."/>
            <person name="Amann R."/>
            <person name="Jetten M.S.M."/>
            <person name="Mascher T."/>
            <person name="Medema M.H."/>
            <person name="Devos D.P."/>
            <person name="Kaster A.-K."/>
            <person name="Ovreas L."/>
            <person name="Rohde M."/>
            <person name="Galperin M.Y."/>
            <person name="Jogler C."/>
        </authorList>
    </citation>
    <scope>NUCLEOTIDE SEQUENCE [LARGE SCALE GENOMIC DNA]</scope>
    <source>
        <strain evidence="4">Pan97</strain>
    </source>
</reference>
<evidence type="ECO:0000313" key="4">
    <source>
        <dbReference type="Proteomes" id="UP000318626"/>
    </source>
</evidence>
<dbReference type="EC" id="3.1.6.1" evidence="3"/>
<dbReference type="RefSeq" id="WP_144973420.1">
    <property type="nucleotide sequence ID" value="NZ_CP036289.1"/>
</dbReference>
<dbReference type="Gene3D" id="3.40.720.10">
    <property type="entry name" value="Alkaline Phosphatase, subunit A"/>
    <property type="match status" value="1"/>
</dbReference>
<feature type="domain" description="Sulfatase N-terminal" evidence="2">
    <location>
        <begin position="27"/>
        <end position="373"/>
    </location>
</feature>
<dbReference type="Proteomes" id="UP000318626">
    <property type="component" value="Chromosome"/>
</dbReference>
<dbReference type="PANTHER" id="PTHR43751">
    <property type="entry name" value="SULFATASE"/>
    <property type="match status" value="1"/>
</dbReference>